<organism evidence="1 2">
    <name type="scientific">Spiromyces aspiralis</name>
    <dbReference type="NCBI Taxonomy" id="68401"/>
    <lineage>
        <taxon>Eukaryota</taxon>
        <taxon>Fungi</taxon>
        <taxon>Fungi incertae sedis</taxon>
        <taxon>Zoopagomycota</taxon>
        <taxon>Kickxellomycotina</taxon>
        <taxon>Kickxellomycetes</taxon>
        <taxon>Kickxellales</taxon>
        <taxon>Kickxellaceae</taxon>
        <taxon>Spiromyces</taxon>
    </lineage>
</organism>
<comment type="caution">
    <text evidence="1">The sequence shown here is derived from an EMBL/GenBank/DDBJ whole genome shotgun (WGS) entry which is preliminary data.</text>
</comment>
<dbReference type="EMBL" id="JAMZIH010006531">
    <property type="protein sequence ID" value="KAJ1673819.1"/>
    <property type="molecule type" value="Genomic_DNA"/>
</dbReference>
<dbReference type="Proteomes" id="UP001145114">
    <property type="component" value="Unassembled WGS sequence"/>
</dbReference>
<protein>
    <submittedName>
        <fullName evidence="1">DNA polymerase epsilon catalytic subunit</fullName>
        <ecNumber evidence="1">2.7.7.7</ecNumber>
    </submittedName>
</protein>
<sequence>MNTARRIASGGRGQVFSKDPRASGRYLRNPATRRRGEDDSQTGGPDDPDDPELDKSYSWGELGDGLDLAGDLLGRGDRGAGLDQMASVAHRDQIDERMDFARYQEGPMRLGWLVNMHATSVMDIERNSVKSAVDYYFLEPDGRAFKCTLLYEPYFYIICREGTTGMVEEWVRRRFEKIERTERIEKEDLQMANHLTGRKRKLLKLVFRN</sequence>
<name>A0ACC1HHM3_9FUNG</name>
<keyword evidence="1" id="KW-0808">Transferase</keyword>
<proteinExistence type="predicted"/>
<dbReference type="EC" id="2.7.7.7" evidence="1"/>
<evidence type="ECO:0000313" key="1">
    <source>
        <dbReference type="EMBL" id="KAJ1673819.1"/>
    </source>
</evidence>
<evidence type="ECO:0000313" key="2">
    <source>
        <dbReference type="Proteomes" id="UP001145114"/>
    </source>
</evidence>
<accession>A0ACC1HHM3</accession>
<feature type="non-terminal residue" evidence="1">
    <location>
        <position position="209"/>
    </location>
</feature>
<reference evidence="1" key="1">
    <citation type="submission" date="2022-06" db="EMBL/GenBank/DDBJ databases">
        <title>Phylogenomic reconstructions and comparative analyses of Kickxellomycotina fungi.</title>
        <authorList>
            <person name="Reynolds N.K."/>
            <person name="Stajich J.E."/>
            <person name="Barry K."/>
            <person name="Grigoriev I.V."/>
            <person name="Crous P."/>
            <person name="Smith M.E."/>
        </authorList>
    </citation>
    <scope>NUCLEOTIDE SEQUENCE</scope>
    <source>
        <strain evidence="1">RSA 2271</strain>
    </source>
</reference>
<keyword evidence="1" id="KW-0548">Nucleotidyltransferase</keyword>
<keyword evidence="2" id="KW-1185">Reference proteome</keyword>
<gene>
    <name evidence="1" type="primary">POL2_2</name>
    <name evidence="1" type="ORF">EV182_004495</name>
</gene>